<evidence type="ECO:0000256" key="1">
    <source>
        <dbReference type="ARBA" id="ARBA00001913"/>
    </source>
</evidence>
<dbReference type="RefSeq" id="WP_139010197.1">
    <property type="nucleotide sequence ID" value="NZ_VBSN01000006.1"/>
</dbReference>
<dbReference type="Proteomes" id="UP000323994">
    <property type="component" value="Unassembled WGS sequence"/>
</dbReference>
<protein>
    <recommendedName>
        <fullName evidence="7">DUF4380 domain-containing protein</fullName>
    </recommendedName>
</protein>
<sequence length="322" mass="36504">MKKKFAVICLLIGLSLSAFRLVEFPEATIENGIVQAKLYLPDASAGYYQGTRFDWAGVIPSLEYKGHTYFGQWFSDYDPKLHDAIMGPVEEFTPLNFDEAKTGEEFLKIGVGTLVKPDDKKYSFATNYTVKNSGKWTVNKQKDHVEFTHVLQDGAGFSYIYKKTVRLVKGKPELVLEHSLKNTGSKEINTSVYNHNFFMIDKEPSNENIRIVFPFRVSGEGKGFGTIINAKDKTLSYTREVVKGDQVFSSGLQGFGDTSKDYDIRIENIKTGTGVRITGDRALEKLVYWACPTTSCPEPYVRLSAKPDEEIKWKVNYEFYTF</sequence>
<evidence type="ECO:0000256" key="4">
    <source>
        <dbReference type="SAM" id="SignalP"/>
    </source>
</evidence>
<dbReference type="GO" id="GO:0030246">
    <property type="term" value="F:carbohydrate binding"/>
    <property type="evidence" value="ECO:0007669"/>
    <property type="project" value="InterPro"/>
</dbReference>
<proteinExistence type="predicted"/>
<dbReference type="EMBL" id="VBSN01000006">
    <property type="protein sequence ID" value="KAA6441817.1"/>
    <property type="molecule type" value="Genomic_DNA"/>
</dbReference>
<dbReference type="GO" id="GO:0003824">
    <property type="term" value="F:catalytic activity"/>
    <property type="evidence" value="ECO:0007669"/>
    <property type="project" value="InterPro"/>
</dbReference>
<comment type="caution">
    <text evidence="5">The sequence shown here is derived from an EMBL/GenBank/DDBJ whole genome shotgun (WGS) entry which is preliminary data.</text>
</comment>
<evidence type="ECO:0008006" key="7">
    <source>
        <dbReference type="Google" id="ProtNLM"/>
    </source>
</evidence>
<keyword evidence="6" id="KW-1185">Reference proteome</keyword>
<dbReference type="OrthoDB" id="5621785at2"/>
<evidence type="ECO:0000256" key="3">
    <source>
        <dbReference type="ARBA" id="ARBA00022837"/>
    </source>
</evidence>
<keyword evidence="3" id="KW-0106">Calcium</keyword>
<dbReference type="InterPro" id="IPR011013">
    <property type="entry name" value="Gal_mutarotase_sf_dom"/>
</dbReference>
<dbReference type="Gene3D" id="2.70.98.10">
    <property type="match status" value="1"/>
</dbReference>
<keyword evidence="4" id="KW-0732">Signal</keyword>
<organism evidence="5 6">
    <name type="scientific">Dyadobacter flavalbus</name>
    <dbReference type="NCBI Taxonomy" id="2579942"/>
    <lineage>
        <taxon>Bacteria</taxon>
        <taxon>Pseudomonadati</taxon>
        <taxon>Bacteroidota</taxon>
        <taxon>Cytophagia</taxon>
        <taxon>Cytophagales</taxon>
        <taxon>Spirosomataceae</taxon>
        <taxon>Dyadobacter</taxon>
    </lineage>
</organism>
<dbReference type="InterPro" id="IPR014718">
    <property type="entry name" value="GH-type_carb-bd"/>
</dbReference>
<feature type="signal peptide" evidence="4">
    <location>
        <begin position="1"/>
        <end position="20"/>
    </location>
</feature>
<evidence type="ECO:0000256" key="2">
    <source>
        <dbReference type="ARBA" id="ARBA00011245"/>
    </source>
</evidence>
<evidence type="ECO:0000313" key="6">
    <source>
        <dbReference type="Proteomes" id="UP000323994"/>
    </source>
</evidence>
<gene>
    <name evidence="5" type="ORF">FEM33_00690</name>
</gene>
<name>A0A5M8R024_9BACT</name>
<evidence type="ECO:0000313" key="5">
    <source>
        <dbReference type="EMBL" id="KAA6441817.1"/>
    </source>
</evidence>
<comment type="subunit">
    <text evidence="2">Monomer.</text>
</comment>
<dbReference type="GO" id="GO:0005975">
    <property type="term" value="P:carbohydrate metabolic process"/>
    <property type="evidence" value="ECO:0007669"/>
    <property type="project" value="InterPro"/>
</dbReference>
<comment type="cofactor">
    <cofactor evidence="1">
        <name>Ca(2+)</name>
        <dbReference type="ChEBI" id="CHEBI:29108"/>
    </cofactor>
</comment>
<reference evidence="5 6" key="1">
    <citation type="submission" date="2019-05" db="EMBL/GenBank/DDBJ databases">
        <authorList>
            <person name="Qu J.-H."/>
        </authorList>
    </citation>
    <scope>NUCLEOTIDE SEQUENCE [LARGE SCALE GENOMIC DNA]</scope>
    <source>
        <strain evidence="5 6">NS28</strain>
    </source>
</reference>
<accession>A0A5M8R024</accession>
<feature type="chain" id="PRO_5024330243" description="DUF4380 domain-containing protein" evidence="4">
    <location>
        <begin position="21"/>
        <end position="322"/>
    </location>
</feature>
<dbReference type="SUPFAM" id="SSF74650">
    <property type="entry name" value="Galactose mutarotase-like"/>
    <property type="match status" value="1"/>
</dbReference>
<dbReference type="AlphaFoldDB" id="A0A5M8R024"/>